<keyword evidence="1" id="KW-0472">Membrane</keyword>
<evidence type="ECO:0000313" key="2">
    <source>
        <dbReference type="EMBL" id="SVB41809.1"/>
    </source>
</evidence>
<feature type="transmembrane region" description="Helical" evidence="1">
    <location>
        <begin position="39"/>
        <end position="59"/>
    </location>
</feature>
<name>A0A382DUH2_9ZZZZ</name>
<accession>A0A382DUH2</accession>
<organism evidence="2">
    <name type="scientific">marine metagenome</name>
    <dbReference type="NCBI Taxonomy" id="408172"/>
    <lineage>
        <taxon>unclassified sequences</taxon>
        <taxon>metagenomes</taxon>
        <taxon>ecological metagenomes</taxon>
    </lineage>
</organism>
<keyword evidence="1" id="KW-1133">Transmembrane helix</keyword>
<proteinExistence type="predicted"/>
<feature type="transmembrane region" description="Helical" evidence="1">
    <location>
        <begin position="7"/>
        <end position="27"/>
    </location>
</feature>
<reference evidence="2" key="1">
    <citation type="submission" date="2018-05" db="EMBL/GenBank/DDBJ databases">
        <authorList>
            <person name="Lanie J.A."/>
            <person name="Ng W.-L."/>
            <person name="Kazmierczak K.M."/>
            <person name="Andrzejewski T.M."/>
            <person name="Davidsen T.M."/>
            <person name="Wayne K.J."/>
            <person name="Tettelin H."/>
            <person name="Glass J.I."/>
            <person name="Rusch D."/>
            <person name="Podicherti R."/>
            <person name="Tsui H.-C.T."/>
            <person name="Winkler M.E."/>
        </authorList>
    </citation>
    <scope>NUCLEOTIDE SEQUENCE</scope>
</reference>
<keyword evidence="1" id="KW-0812">Transmembrane</keyword>
<dbReference type="EMBL" id="UINC01041061">
    <property type="protein sequence ID" value="SVB41809.1"/>
    <property type="molecule type" value="Genomic_DNA"/>
</dbReference>
<evidence type="ECO:0000256" key="1">
    <source>
        <dbReference type="SAM" id="Phobius"/>
    </source>
</evidence>
<gene>
    <name evidence="2" type="ORF">METZ01_LOCUS194663</name>
</gene>
<protein>
    <submittedName>
        <fullName evidence="2">Uncharacterized protein</fullName>
    </submittedName>
</protein>
<sequence>MKKLYEYLTIICSILGTFMLIGAVGAIDGGYKGVPMNDDWFLCGTLSLLGIAMFILALYSQTLYSENK</sequence>
<dbReference type="AlphaFoldDB" id="A0A382DUH2"/>